<comment type="similarity">
    <text evidence="2 10 11">Belongs to the TonB-dependent receptor family.</text>
</comment>
<evidence type="ECO:0000256" key="2">
    <source>
        <dbReference type="ARBA" id="ARBA00009810"/>
    </source>
</evidence>
<dbReference type="InterPro" id="IPR037066">
    <property type="entry name" value="Plug_dom_sf"/>
</dbReference>
<dbReference type="PANTHER" id="PTHR30069:SF40">
    <property type="entry name" value="TONB-DEPENDENT RECEPTOR NMB0964-RELATED"/>
    <property type="match status" value="1"/>
</dbReference>
<keyword evidence="5 10" id="KW-0812">Transmembrane</keyword>
<comment type="subcellular location">
    <subcellularLocation>
        <location evidence="1 10">Cell outer membrane</location>
        <topology evidence="1 10">Multi-pass membrane protein</topology>
    </subcellularLocation>
</comment>
<keyword evidence="16" id="KW-1185">Reference proteome</keyword>
<name>A0ABN8AIL7_9PROT</name>
<accession>A0ABN8AIL7</accession>
<evidence type="ECO:0000256" key="12">
    <source>
        <dbReference type="SAM" id="SignalP"/>
    </source>
</evidence>
<protein>
    <submittedName>
        <fullName evidence="15">Zinc-regulated outer membrane receptor</fullName>
    </submittedName>
</protein>
<dbReference type="SUPFAM" id="SSF56935">
    <property type="entry name" value="Porins"/>
    <property type="match status" value="1"/>
</dbReference>
<dbReference type="Proteomes" id="UP000839052">
    <property type="component" value="Chromosome"/>
</dbReference>
<evidence type="ECO:0000256" key="9">
    <source>
        <dbReference type="ARBA" id="ARBA00023237"/>
    </source>
</evidence>
<sequence>MFMHVIFGAAFFTYAATKKPVYLIPLLFLAFIASVKAHAADSMLSVTCKDEDMGAEVFINDKFKGKCPLDLTVPAGKLKLKVQKKVDTFSIRVFEQEIRVGQGVDKNVKVLLGAAQLNAKGKQLQARRLSLEQAELKKPEKEGTPETVATPVPNFAMTHPVALPPVVVAAPAIIIPPVMLSPQIVGTEQAENEPILLPPIVVTANPLGSALFDLVSPVSVLSGKELSFRQESTLGETLSKLPGVSSTYFGPNASRPVIRGLDGDRVRIMQNGVGMLDVSALSPDHATTVDPLVVDRIEVVRGPATLMYGGSAVGGVVNSLDNRIPQSPIEGFTGRVEPRIGGAANERSGAAVLEAGNGLVALHADIASRRTDDLKIPGFARSDRQRTLDGPAVEQPRGRLINSSSNSDSGAVGASLTLDKGYLGLSYSDYKANYGTVAEPDVRVDMNSKRLGVAGEMRELGTFVQSVKFKYGYTDYLHNEVENGVIATTFKNKGYETRIDATHAKLGPFTGAFGVQLSNTDFAALGTEAFLPKVNTDAKALFIYEEAVFGDVKFTAGGRNEHTTVESAGDSPTTTRFGAAQARKFSANSGALGALYTFDQNVSLAANLSHTERVPTYAELFANGRHVATGQFEVGDTTLSKEKSNGADVQLRWRSGPHSASISGFYTRFQNYITLIKSGQEQEELTEALFRAVKAEFYGFETEGKFRIYEKKGNLDLNLRGDYVRAKNSDTGEPLPRITPMRLGGGLDYQLGKFSARLDISHSFKQDRVAANELPTSGYTLTNTTLNYRFKTQAVNWDAYIKGNNIFNQEARAHTSFLKEIAPLPGRGFLMGVRANF</sequence>
<dbReference type="Pfam" id="PF07715">
    <property type="entry name" value="Plug"/>
    <property type="match status" value="1"/>
</dbReference>
<dbReference type="PANTHER" id="PTHR30069">
    <property type="entry name" value="TONB-DEPENDENT OUTER MEMBRANE RECEPTOR"/>
    <property type="match status" value="1"/>
</dbReference>
<organism evidence="15 16">
    <name type="scientific">Candidatus Nitrotoga arctica</name>
    <dbReference type="NCBI Taxonomy" id="453162"/>
    <lineage>
        <taxon>Bacteria</taxon>
        <taxon>Pseudomonadati</taxon>
        <taxon>Pseudomonadota</taxon>
        <taxon>Betaproteobacteria</taxon>
        <taxon>Nitrosomonadales</taxon>
        <taxon>Gallionellaceae</taxon>
        <taxon>Candidatus Nitrotoga</taxon>
    </lineage>
</organism>
<dbReference type="Gene3D" id="2.170.130.10">
    <property type="entry name" value="TonB-dependent receptor, plug domain"/>
    <property type="match status" value="1"/>
</dbReference>
<keyword evidence="4 10" id="KW-1134">Transmembrane beta strand</keyword>
<feature type="domain" description="TonB-dependent receptor plug" evidence="14">
    <location>
        <begin position="213"/>
        <end position="316"/>
    </location>
</feature>
<feature type="signal peptide" evidence="12">
    <location>
        <begin position="1"/>
        <end position="39"/>
    </location>
</feature>
<dbReference type="PROSITE" id="PS52016">
    <property type="entry name" value="TONB_DEPENDENT_REC_3"/>
    <property type="match status" value="1"/>
</dbReference>
<gene>
    <name evidence="15" type="ORF">NTG6680_1327</name>
</gene>
<evidence type="ECO:0000313" key="16">
    <source>
        <dbReference type="Proteomes" id="UP000839052"/>
    </source>
</evidence>
<dbReference type="InterPro" id="IPR036942">
    <property type="entry name" value="Beta-barrel_TonB_sf"/>
</dbReference>
<evidence type="ECO:0000256" key="1">
    <source>
        <dbReference type="ARBA" id="ARBA00004571"/>
    </source>
</evidence>
<evidence type="ECO:0000256" key="11">
    <source>
        <dbReference type="RuleBase" id="RU003357"/>
    </source>
</evidence>
<evidence type="ECO:0000256" key="8">
    <source>
        <dbReference type="ARBA" id="ARBA00023170"/>
    </source>
</evidence>
<dbReference type="RefSeq" id="WP_239796493.1">
    <property type="nucleotide sequence ID" value="NZ_OU912926.1"/>
</dbReference>
<feature type="domain" description="TonB-dependent receptor-like beta-barrel" evidence="13">
    <location>
        <begin position="413"/>
        <end position="806"/>
    </location>
</feature>
<evidence type="ECO:0000256" key="10">
    <source>
        <dbReference type="PROSITE-ProRule" id="PRU01360"/>
    </source>
</evidence>
<evidence type="ECO:0000256" key="6">
    <source>
        <dbReference type="ARBA" id="ARBA00023077"/>
    </source>
</evidence>
<evidence type="ECO:0000259" key="14">
    <source>
        <dbReference type="Pfam" id="PF07715"/>
    </source>
</evidence>
<proteinExistence type="inferred from homology"/>
<keyword evidence="3 10" id="KW-0813">Transport</keyword>
<evidence type="ECO:0000256" key="7">
    <source>
        <dbReference type="ARBA" id="ARBA00023136"/>
    </source>
</evidence>
<dbReference type="CDD" id="cd01347">
    <property type="entry name" value="ligand_gated_channel"/>
    <property type="match status" value="1"/>
</dbReference>
<dbReference type="EMBL" id="OU912926">
    <property type="protein sequence ID" value="CAG9932580.1"/>
    <property type="molecule type" value="Genomic_DNA"/>
</dbReference>
<dbReference type="InterPro" id="IPR000531">
    <property type="entry name" value="Beta-barrel_TonB"/>
</dbReference>
<reference evidence="15 16" key="1">
    <citation type="submission" date="2021-10" db="EMBL/GenBank/DDBJ databases">
        <authorList>
            <person name="Koch H."/>
        </authorList>
    </citation>
    <scope>NUCLEOTIDE SEQUENCE [LARGE SCALE GENOMIC DNA]</scope>
    <source>
        <strain evidence="15">6680</strain>
    </source>
</reference>
<dbReference type="Gene3D" id="2.40.170.20">
    <property type="entry name" value="TonB-dependent receptor, beta-barrel domain"/>
    <property type="match status" value="1"/>
</dbReference>
<feature type="chain" id="PRO_5046100418" evidence="12">
    <location>
        <begin position="40"/>
        <end position="837"/>
    </location>
</feature>
<keyword evidence="8 15" id="KW-0675">Receptor</keyword>
<keyword evidence="7 10" id="KW-0472">Membrane</keyword>
<evidence type="ECO:0000259" key="13">
    <source>
        <dbReference type="Pfam" id="PF00593"/>
    </source>
</evidence>
<dbReference type="Pfam" id="PF00593">
    <property type="entry name" value="TonB_dep_Rec_b-barrel"/>
    <property type="match status" value="1"/>
</dbReference>
<keyword evidence="6 11" id="KW-0798">TonB box</keyword>
<evidence type="ECO:0000256" key="3">
    <source>
        <dbReference type="ARBA" id="ARBA00022448"/>
    </source>
</evidence>
<evidence type="ECO:0000256" key="4">
    <source>
        <dbReference type="ARBA" id="ARBA00022452"/>
    </source>
</evidence>
<keyword evidence="9 10" id="KW-0998">Cell outer membrane</keyword>
<dbReference type="InterPro" id="IPR012910">
    <property type="entry name" value="Plug_dom"/>
</dbReference>
<evidence type="ECO:0000313" key="15">
    <source>
        <dbReference type="EMBL" id="CAG9932580.1"/>
    </source>
</evidence>
<evidence type="ECO:0000256" key="5">
    <source>
        <dbReference type="ARBA" id="ARBA00022692"/>
    </source>
</evidence>
<keyword evidence="12" id="KW-0732">Signal</keyword>
<dbReference type="InterPro" id="IPR039426">
    <property type="entry name" value="TonB-dep_rcpt-like"/>
</dbReference>